<keyword evidence="5" id="KW-0539">Nucleus</keyword>
<dbReference type="InterPro" id="IPR008906">
    <property type="entry name" value="HATC_C_dom"/>
</dbReference>
<name>A0A182PP05_9DIPT</name>
<dbReference type="AlphaFoldDB" id="A0A182PP05"/>
<evidence type="ECO:0000313" key="7">
    <source>
        <dbReference type="EnsemblMetazoa" id="AEPI008684-PA"/>
    </source>
</evidence>
<feature type="domain" description="HAT C-terminal dimerisation" evidence="6">
    <location>
        <begin position="472"/>
        <end position="551"/>
    </location>
</feature>
<reference evidence="8" key="1">
    <citation type="submission" date="2013-03" db="EMBL/GenBank/DDBJ databases">
        <title>The Genome Sequence of Anopheles epiroticus epiroticus2.</title>
        <authorList>
            <consortium name="The Broad Institute Genomics Platform"/>
            <person name="Neafsey D.E."/>
            <person name="Howell P."/>
            <person name="Walker B."/>
            <person name="Young S.K."/>
            <person name="Zeng Q."/>
            <person name="Gargeya S."/>
            <person name="Fitzgerald M."/>
            <person name="Haas B."/>
            <person name="Abouelleil A."/>
            <person name="Allen A.W."/>
            <person name="Alvarado L."/>
            <person name="Arachchi H.M."/>
            <person name="Berlin A.M."/>
            <person name="Chapman S.B."/>
            <person name="Gainer-Dewar J."/>
            <person name="Goldberg J."/>
            <person name="Griggs A."/>
            <person name="Gujja S."/>
            <person name="Hansen M."/>
            <person name="Howarth C."/>
            <person name="Imamovic A."/>
            <person name="Ireland A."/>
            <person name="Larimer J."/>
            <person name="McCowan C."/>
            <person name="Murphy C."/>
            <person name="Pearson M."/>
            <person name="Poon T.W."/>
            <person name="Priest M."/>
            <person name="Roberts A."/>
            <person name="Saif S."/>
            <person name="Shea T."/>
            <person name="Sisk P."/>
            <person name="Sykes S."/>
            <person name="Wortman J."/>
            <person name="Nusbaum C."/>
            <person name="Birren B."/>
        </authorList>
    </citation>
    <scope>NUCLEOTIDE SEQUENCE [LARGE SCALE GENOMIC DNA]</scope>
    <source>
        <strain evidence="8">Epiroticus2</strain>
    </source>
</reference>
<evidence type="ECO:0000259" key="6">
    <source>
        <dbReference type="Pfam" id="PF05699"/>
    </source>
</evidence>
<evidence type="ECO:0000256" key="2">
    <source>
        <dbReference type="ARBA" id="ARBA00022723"/>
    </source>
</evidence>
<dbReference type="Pfam" id="PF05699">
    <property type="entry name" value="Dimer_Tnp_hAT"/>
    <property type="match status" value="1"/>
</dbReference>
<organism evidence="7 8">
    <name type="scientific">Anopheles epiroticus</name>
    <dbReference type="NCBI Taxonomy" id="199890"/>
    <lineage>
        <taxon>Eukaryota</taxon>
        <taxon>Metazoa</taxon>
        <taxon>Ecdysozoa</taxon>
        <taxon>Arthropoda</taxon>
        <taxon>Hexapoda</taxon>
        <taxon>Insecta</taxon>
        <taxon>Pterygota</taxon>
        <taxon>Neoptera</taxon>
        <taxon>Endopterygota</taxon>
        <taxon>Diptera</taxon>
        <taxon>Nematocera</taxon>
        <taxon>Culicoidea</taxon>
        <taxon>Culicidae</taxon>
        <taxon>Anophelinae</taxon>
        <taxon>Anopheles</taxon>
    </lineage>
</organism>
<protein>
    <recommendedName>
        <fullName evidence="6">HAT C-terminal dimerisation domain-containing protein</fullName>
    </recommendedName>
</protein>
<proteinExistence type="predicted"/>
<dbReference type="SUPFAM" id="SSF140996">
    <property type="entry name" value="Hermes dimerisation domain"/>
    <property type="match status" value="1"/>
</dbReference>
<keyword evidence="3" id="KW-0863">Zinc-finger</keyword>
<dbReference type="GO" id="GO:0046983">
    <property type="term" value="F:protein dimerization activity"/>
    <property type="evidence" value="ECO:0007669"/>
    <property type="project" value="InterPro"/>
</dbReference>
<dbReference type="GO" id="GO:0005634">
    <property type="term" value="C:nucleus"/>
    <property type="evidence" value="ECO:0007669"/>
    <property type="project" value="UniProtKB-SubCell"/>
</dbReference>
<dbReference type="Proteomes" id="UP000075885">
    <property type="component" value="Unassembled WGS sequence"/>
</dbReference>
<sequence length="552" mass="63210">MEESVLQQHEDPLGEASQANNTAEDGISALGTLGLASCTSLDGYIAQSITEEKRQELDMMLVDFICDEFLPVSVVESAKLQTLVNNLNSYYVLPSRKTVSTTLLPYAYEEKLKIVKSELLSTKSVALTSDGWSNNTGTKFLTLSAHFIDENFKLSSRLLECTDISPDFSEESIAQWFFKILKKFGIESKVELIVTANTTMGRVIDDYTNIKRLPCFATSLNFVMQESIAKTIKKTVDKVKRVVQHFKTNPKALQLLLQLQSQENVKLKQDVSTQWNTTYDMLERFHQNKQSLQSYFELFKPETTLRTDEWEVVEQAIDVLKAFHKATDFISAERSVTISHVGVLRKMLLEHLAKFTDRDGVVAVVRTLIAELQEGLTNSLEPFKQNCVVAQAMLLDPRIKKRGFRNELQEYQQAYEAIISDLIAIQGTSVQAEKAARKKDTKSDNIYSEFLDWDDDEEDDDLNNPRQLAVHEFEMYLKERIIQTDENPLLWWKTQHLKYPTVYNLAVRILNVPCSSIPCERVFSKEGEEYLQKRARLLPQQCEKIMFVQSNA</sequence>
<dbReference type="EnsemblMetazoa" id="AEPI008684-RA">
    <property type="protein sequence ID" value="AEPI008684-PA"/>
    <property type="gene ID" value="AEPI008684"/>
</dbReference>
<evidence type="ECO:0000256" key="4">
    <source>
        <dbReference type="ARBA" id="ARBA00022833"/>
    </source>
</evidence>
<reference evidence="7" key="2">
    <citation type="submission" date="2020-05" db="UniProtKB">
        <authorList>
            <consortium name="EnsemblMetazoa"/>
        </authorList>
    </citation>
    <scope>IDENTIFICATION</scope>
    <source>
        <strain evidence="7">Epiroticus2</strain>
    </source>
</reference>
<keyword evidence="2" id="KW-0479">Metal-binding</keyword>
<evidence type="ECO:0000256" key="1">
    <source>
        <dbReference type="ARBA" id="ARBA00004123"/>
    </source>
</evidence>
<dbReference type="STRING" id="199890.A0A182PP05"/>
<evidence type="ECO:0000313" key="8">
    <source>
        <dbReference type="Proteomes" id="UP000075885"/>
    </source>
</evidence>
<dbReference type="GO" id="GO:0008270">
    <property type="term" value="F:zinc ion binding"/>
    <property type="evidence" value="ECO:0007669"/>
    <property type="project" value="UniProtKB-KW"/>
</dbReference>
<dbReference type="InterPro" id="IPR012337">
    <property type="entry name" value="RNaseH-like_sf"/>
</dbReference>
<dbReference type="SUPFAM" id="SSF53098">
    <property type="entry name" value="Ribonuclease H-like"/>
    <property type="match status" value="1"/>
</dbReference>
<dbReference type="PANTHER" id="PTHR46481:SF10">
    <property type="entry name" value="ZINC FINGER BED DOMAIN-CONTAINING PROTEIN 39"/>
    <property type="match status" value="1"/>
</dbReference>
<dbReference type="InterPro" id="IPR052035">
    <property type="entry name" value="ZnF_BED_domain_contain"/>
</dbReference>
<dbReference type="VEuPathDB" id="VectorBase:AEPI008684"/>
<keyword evidence="8" id="KW-1185">Reference proteome</keyword>
<dbReference type="PANTHER" id="PTHR46481">
    <property type="entry name" value="ZINC FINGER BED DOMAIN-CONTAINING PROTEIN 4"/>
    <property type="match status" value="1"/>
</dbReference>
<evidence type="ECO:0000256" key="3">
    <source>
        <dbReference type="ARBA" id="ARBA00022771"/>
    </source>
</evidence>
<comment type="subcellular location">
    <subcellularLocation>
        <location evidence="1">Nucleus</location>
    </subcellularLocation>
</comment>
<evidence type="ECO:0000256" key="5">
    <source>
        <dbReference type="ARBA" id="ARBA00023242"/>
    </source>
</evidence>
<keyword evidence="4" id="KW-0862">Zinc</keyword>
<accession>A0A182PP05</accession>